<dbReference type="InterPro" id="IPR044794">
    <property type="entry name" value="APRL5/7"/>
</dbReference>
<keyword evidence="2" id="KW-0732">Signal</keyword>
<dbReference type="InterPro" id="IPR036249">
    <property type="entry name" value="Thioredoxin-like_sf"/>
</dbReference>
<gene>
    <name evidence="6" type="ORF">V6N11_079010</name>
</gene>
<feature type="transmembrane region" description="Helical" evidence="1">
    <location>
        <begin position="590"/>
        <end position="612"/>
    </location>
</feature>
<protein>
    <recommendedName>
        <fullName evidence="8">Thioredoxin domain-containing protein</fullName>
    </recommendedName>
</protein>
<feature type="transmembrane region" description="Helical" evidence="1">
    <location>
        <begin position="618"/>
        <end position="639"/>
    </location>
</feature>
<dbReference type="PANTHER" id="PTHR47126">
    <property type="entry name" value="5'-ADENYLYLSULFATE REDUCTASE-LIKE 7"/>
    <property type="match status" value="1"/>
</dbReference>
<organism evidence="6 7">
    <name type="scientific">Hibiscus sabdariffa</name>
    <name type="common">roselle</name>
    <dbReference type="NCBI Taxonomy" id="183260"/>
    <lineage>
        <taxon>Eukaryota</taxon>
        <taxon>Viridiplantae</taxon>
        <taxon>Streptophyta</taxon>
        <taxon>Embryophyta</taxon>
        <taxon>Tracheophyta</taxon>
        <taxon>Spermatophyta</taxon>
        <taxon>Magnoliopsida</taxon>
        <taxon>eudicotyledons</taxon>
        <taxon>Gunneridae</taxon>
        <taxon>Pentapetalae</taxon>
        <taxon>rosids</taxon>
        <taxon>malvids</taxon>
        <taxon>Malvales</taxon>
        <taxon>Malvaceae</taxon>
        <taxon>Malvoideae</taxon>
        <taxon>Hibiscus</taxon>
    </lineage>
</organism>
<dbReference type="CDD" id="cd02999">
    <property type="entry name" value="PDI_a_ERp44_like"/>
    <property type="match status" value="1"/>
</dbReference>
<dbReference type="Gene3D" id="3.40.30.10">
    <property type="entry name" value="Glutaredoxin"/>
    <property type="match status" value="1"/>
</dbReference>
<evidence type="ECO:0000256" key="2">
    <source>
        <dbReference type="SAM" id="SignalP"/>
    </source>
</evidence>
<dbReference type="SUPFAM" id="SSF52833">
    <property type="entry name" value="Thioredoxin-like"/>
    <property type="match status" value="1"/>
</dbReference>
<evidence type="ECO:0000259" key="3">
    <source>
        <dbReference type="Pfam" id="PF00085"/>
    </source>
</evidence>
<evidence type="ECO:0000313" key="7">
    <source>
        <dbReference type="Proteomes" id="UP001396334"/>
    </source>
</evidence>
<dbReference type="Pfam" id="PF21904">
    <property type="entry name" value="CAND6-7_N"/>
    <property type="match status" value="1"/>
</dbReference>
<evidence type="ECO:0000259" key="4">
    <source>
        <dbReference type="Pfam" id="PF06814"/>
    </source>
</evidence>
<dbReference type="PANTHER" id="PTHR47126:SF3">
    <property type="entry name" value="5'-ADENYLYLSULFATE REDUCTASE-LIKE 5"/>
    <property type="match status" value="1"/>
</dbReference>
<proteinExistence type="predicted"/>
<sequence>MGSCSSLLLLFYIAAIFSISCAFDSPVCSHEADVFIKSLSFQCSSSISPIPPLEVDGNFLAGALTSKQRNSYVSVLFYASWCSFSRSLRPKFDILSSMFPQLEHLAVEESSASPSIFSRYGIHSLPSILIVNQTSRIQYRGPKDIPSIVEFYEKTTGFEPVQYVAENELIASGDDNKYVIQLWKEAFSTEIVKREPYLAFSVLFLCLRLLLSIFPKVLSLLKAFWVSYAPHLNLEIFCETSQMFARALHMVDVRRVWTKLRLYKARNFHQGAQSACVWASSQASVPSGKSSSGPVLGCWKNSSISSVLSPTRTSMNTWVLDDYRTMILFESFGFSKHGHISISATNISWTARHENTKFNPSLMGFFVADVPSFRSIWNDSMHDRTFCALTSRYVKILFKLDNLKPDSTYTGSIEIDEPNEYNLVFGNCQPEVKVTMHVHTEMYNLKDGEKDFLSAGKTPLPKLYFLLFLIYAAFFIVWVIACIMLFTVIILIGTGWSILKPYLQEREKQVLKTVIPLQVLENIVYVVINETGPATRDWMTWNQLFLLIDIACCCVVFFPIIWSIRSLKEASKRDGKAAKNLEKLTLFKQFYIVVIVYLYFTRIVVSAIGAFLNYRFAWLITVLEEGASLVFYGFIFYNFQPTEKNPYLVINDEEEENAAAQIMEENDDDPFEL</sequence>
<keyword evidence="1" id="KW-0812">Transmembrane</keyword>
<dbReference type="Pfam" id="PF06814">
    <property type="entry name" value="GOST_TM"/>
    <property type="match status" value="1"/>
</dbReference>
<feature type="domain" description="CAND6/7 N-terminal" evidence="5">
    <location>
        <begin position="320"/>
        <end position="444"/>
    </location>
</feature>
<evidence type="ECO:0008006" key="8">
    <source>
        <dbReference type="Google" id="ProtNLM"/>
    </source>
</evidence>
<dbReference type="InterPro" id="IPR013766">
    <property type="entry name" value="Thioredoxin_domain"/>
</dbReference>
<evidence type="ECO:0000256" key="1">
    <source>
        <dbReference type="SAM" id="Phobius"/>
    </source>
</evidence>
<feature type="signal peptide" evidence="2">
    <location>
        <begin position="1"/>
        <end position="22"/>
    </location>
</feature>
<comment type="caution">
    <text evidence="6">The sequence shown here is derived from an EMBL/GenBank/DDBJ whole genome shotgun (WGS) entry which is preliminary data.</text>
</comment>
<feature type="transmembrane region" description="Helical" evidence="1">
    <location>
        <begin position="544"/>
        <end position="564"/>
    </location>
</feature>
<reference evidence="6 7" key="1">
    <citation type="journal article" date="2024" name="G3 (Bethesda)">
        <title>Genome assembly of Hibiscus sabdariffa L. provides insights into metabolisms of medicinal natural products.</title>
        <authorList>
            <person name="Kim T."/>
        </authorList>
    </citation>
    <scope>NUCLEOTIDE SEQUENCE [LARGE SCALE GENOMIC DNA]</scope>
    <source>
        <strain evidence="6">TK-2024</strain>
        <tissue evidence="6">Old leaves</tissue>
    </source>
</reference>
<dbReference type="InterPro" id="IPR054103">
    <property type="entry name" value="CAND6-7_N"/>
</dbReference>
<keyword evidence="1" id="KW-0472">Membrane</keyword>
<keyword evidence="7" id="KW-1185">Reference proteome</keyword>
<evidence type="ECO:0000313" key="6">
    <source>
        <dbReference type="EMBL" id="KAK9016514.1"/>
    </source>
</evidence>
<feature type="domain" description="Thioredoxin" evidence="3">
    <location>
        <begin position="69"/>
        <end position="151"/>
    </location>
</feature>
<keyword evidence="1" id="KW-1133">Transmembrane helix</keyword>
<evidence type="ECO:0000259" key="5">
    <source>
        <dbReference type="Pfam" id="PF21904"/>
    </source>
</evidence>
<feature type="chain" id="PRO_5046539678" description="Thioredoxin domain-containing protein" evidence="2">
    <location>
        <begin position="23"/>
        <end position="673"/>
    </location>
</feature>
<dbReference type="EMBL" id="JBBPBN010000020">
    <property type="protein sequence ID" value="KAK9016514.1"/>
    <property type="molecule type" value="Genomic_DNA"/>
</dbReference>
<dbReference type="Proteomes" id="UP001396334">
    <property type="component" value="Unassembled WGS sequence"/>
</dbReference>
<dbReference type="Pfam" id="PF00085">
    <property type="entry name" value="Thioredoxin"/>
    <property type="match status" value="1"/>
</dbReference>
<accession>A0ABR2RUH7</accession>
<feature type="domain" description="GOST seven transmembrane" evidence="4">
    <location>
        <begin position="485"/>
        <end position="646"/>
    </location>
</feature>
<feature type="transmembrane region" description="Helical" evidence="1">
    <location>
        <begin position="463"/>
        <end position="492"/>
    </location>
</feature>
<name>A0ABR2RUH7_9ROSI</name>
<dbReference type="InterPro" id="IPR053937">
    <property type="entry name" value="GOST_TM"/>
</dbReference>